<dbReference type="InterPro" id="IPR032781">
    <property type="entry name" value="ABC_tran_Xtn"/>
</dbReference>
<dbReference type="SMART" id="SM00382">
    <property type="entry name" value="AAA"/>
    <property type="match status" value="2"/>
</dbReference>
<dbReference type="Pfam" id="PF12848">
    <property type="entry name" value="ABC_tran_Xtn"/>
    <property type="match status" value="1"/>
</dbReference>
<feature type="compositionally biased region" description="Low complexity" evidence="4">
    <location>
        <begin position="389"/>
        <end position="415"/>
    </location>
</feature>
<dbReference type="AlphaFoldDB" id="A0ABD3SQ78"/>
<proteinExistence type="predicted"/>
<dbReference type="InterPro" id="IPR003439">
    <property type="entry name" value="ABC_transporter-like_ATP-bd"/>
</dbReference>
<dbReference type="InterPro" id="IPR027417">
    <property type="entry name" value="P-loop_NTPase"/>
</dbReference>
<dbReference type="PANTHER" id="PTHR19211">
    <property type="entry name" value="ATP-BINDING TRANSPORT PROTEIN-RELATED"/>
    <property type="match status" value="1"/>
</dbReference>
<dbReference type="CDD" id="cd00267">
    <property type="entry name" value="ABC_ATPase"/>
    <property type="match status" value="1"/>
</dbReference>
<name>A0ABD3SQ78_9STRA</name>
<dbReference type="FunFam" id="3.40.50.300:FF:000011">
    <property type="entry name" value="Putative ABC transporter ATP-binding component"/>
    <property type="match status" value="1"/>
</dbReference>
<dbReference type="Proteomes" id="UP001530377">
    <property type="component" value="Unassembled WGS sequence"/>
</dbReference>
<dbReference type="Pfam" id="PF00005">
    <property type="entry name" value="ABC_tran"/>
    <property type="match status" value="2"/>
</dbReference>
<dbReference type="SUPFAM" id="SSF52540">
    <property type="entry name" value="P-loop containing nucleoside triphosphate hydrolases"/>
    <property type="match status" value="2"/>
</dbReference>
<evidence type="ECO:0000256" key="2">
    <source>
        <dbReference type="ARBA" id="ARBA00022741"/>
    </source>
</evidence>
<dbReference type="PANTHER" id="PTHR19211:SF14">
    <property type="entry name" value="ATP-BINDING CASSETTE SUB-FAMILY F MEMBER 1"/>
    <property type="match status" value="1"/>
</dbReference>
<comment type="caution">
    <text evidence="6">The sequence shown here is derived from an EMBL/GenBank/DDBJ whole genome shotgun (WGS) entry which is preliminary data.</text>
</comment>
<evidence type="ECO:0000259" key="5">
    <source>
        <dbReference type="PROSITE" id="PS50893"/>
    </source>
</evidence>
<dbReference type="FunFam" id="3.40.50.300:FF:001197">
    <property type="entry name" value="Putative ATP-binding cassette family ATPase"/>
    <property type="match status" value="1"/>
</dbReference>
<keyword evidence="7" id="KW-1185">Reference proteome</keyword>
<dbReference type="InterPro" id="IPR050611">
    <property type="entry name" value="ABCF"/>
</dbReference>
<keyword evidence="3" id="KW-0067">ATP-binding</keyword>
<evidence type="ECO:0000256" key="1">
    <source>
        <dbReference type="ARBA" id="ARBA00022737"/>
    </source>
</evidence>
<protein>
    <recommendedName>
        <fullName evidence="5">ABC transporter domain-containing protein</fullName>
    </recommendedName>
</protein>
<feature type="compositionally biased region" description="Basic residues" evidence="4">
    <location>
        <begin position="373"/>
        <end position="384"/>
    </location>
</feature>
<accession>A0ABD3SQ78</accession>
<keyword evidence="2" id="KW-0547">Nucleotide-binding</keyword>
<keyword evidence="1" id="KW-0677">Repeat</keyword>
<dbReference type="InterPro" id="IPR017871">
    <property type="entry name" value="ABC_transporter-like_CS"/>
</dbReference>
<dbReference type="CDD" id="cd03221">
    <property type="entry name" value="ABCF_EF-3"/>
    <property type="match status" value="1"/>
</dbReference>
<reference evidence="6 7" key="1">
    <citation type="submission" date="2024-10" db="EMBL/GenBank/DDBJ databases">
        <title>Updated reference genomes for cyclostephanoid diatoms.</title>
        <authorList>
            <person name="Roberts W.R."/>
            <person name="Alverson A.J."/>
        </authorList>
    </citation>
    <scope>NUCLEOTIDE SEQUENCE [LARGE SCALE GENOMIC DNA]</scope>
    <source>
        <strain evidence="6 7">AJA228-03</strain>
    </source>
</reference>
<sequence length="885" mass="97050">MADLSRSILTNALSLTPSLSSHLDEDTTEYILSILLDDPHDEDARDAAYAFFRGHEIDEVACKQFFAALDDASSSAGSMIDKLTIHDGGGGASALDAPLRRLECAITLQSRDVQTFASGLVAASSGDGVGKVGGADGDDDAPPVSNVQSFYANMIDVSDNPRATSERMRRKARQRELREKLDEDERLRAIEDTARMMEDDDGGGSGGTRITNDDMAEMSTASDNAADVHLAGFNLPNRGGGGADLLVDANLTLASGRRYGLMGRNGCGKTTFLTALASRELNGGGNGCGVPNSMSMLLVRQEIMGNDLSAVETVLRSDVKREGVKRWIEHVERELNRLDHDPRGGEVGGSIATGLTCDDGGDEATQQPPPSKGKQRLRDRKKKTAITPSSSSAAGKKSKASIEGGSSSLSSTSSEECVEERRKLLNTKLALAYERLARIEQDEGGDPEPRARRVLFGLGFVTSEMQDRPTRELSGGWRMRVSLVRVVRESCLIAVSFLDEPTNHLDLEAVLWLERYLTNDFRGILVVVSHDRHFLNEVVTDVVHFHQNKLTTYRGDISNFTAVREENRKRQIRLYEQQEAKRAHLQKYIDLHAESGENGVKAARQRKSRMKKLDKLGVMAAGEGKKFKASYDGEAKEVEEYKEDEEVVLTFPDPGGFDSNIVVLDQVSFGYTADKILLKNVDLTIDMKSRVALLGRNGCGKSTLIKCIVGALSASKGKVSINGRAKIEYLAQHQLDQLDPDSCPMDTMLERYPGDQGNAHKGVIRRYLANFGLGGDELPTQKIHTMSGGQKCRLCLGLAMYRKPHLLILDEPTNHLDLETTEALIEAIKEFQGGVLLVSHDQHLLTSVCKHIYVVEKGNVELLRHGMSNGDAFEKYKKDVIQGRR</sequence>
<feature type="domain" description="ABC transporter" evidence="5">
    <location>
        <begin position="230"/>
        <end position="572"/>
    </location>
</feature>
<feature type="region of interest" description="Disordered" evidence="4">
    <location>
        <begin position="339"/>
        <end position="417"/>
    </location>
</feature>
<evidence type="ECO:0000313" key="7">
    <source>
        <dbReference type="Proteomes" id="UP001530377"/>
    </source>
</evidence>
<evidence type="ECO:0000256" key="3">
    <source>
        <dbReference type="ARBA" id="ARBA00022840"/>
    </source>
</evidence>
<evidence type="ECO:0000313" key="6">
    <source>
        <dbReference type="EMBL" id="KAL3826692.1"/>
    </source>
</evidence>
<evidence type="ECO:0000256" key="4">
    <source>
        <dbReference type="SAM" id="MobiDB-lite"/>
    </source>
</evidence>
<dbReference type="GO" id="GO:0005524">
    <property type="term" value="F:ATP binding"/>
    <property type="evidence" value="ECO:0007669"/>
    <property type="project" value="UniProtKB-KW"/>
</dbReference>
<dbReference type="Gene3D" id="3.40.50.300">
    <property type="entry name" value="P-loop containing nucleotide triphosphate hydrolases"/>
    <property type="match status" value="3"/>
</dbReference>
<feature type="region of interest" description="Disordered" evidence="4">
    <location>
        <begin position="161"/>
        <end position="180"/>
    </location>
</feature>
<dbReference type="EMBL" id="JALLPB020000016">
    <property type="protein sequence ID" value="KAL3826692.1"/>
    <property type="molecule type" value="Genomic_DNA"/>
</dbReference>
<dbReference type="PROSITE" id="PS00211">
    <property type="entry name" value="ABC_TRANSPORTER_1"/>
    <property type="match status" value="1"/>
</dbReference>
<organism evidence="6 7">
    <name type="scientific">Cyclostephanos tholiformis</name>
    <dbReference type="NCBI Taxonomy" id="382380"/>
    <lineage>
        <taxon>Eukaryota</taxon>
        <taxon>Sar</taxon>
        <taxon>Stramenopiles</taxon>
        <taxon>Ochrophyta</taxon>
        <taxon>Bacillariophyta</taxon>
        <taxon>Coscinodiscophyceae</taxon>
        <taxon>Thalassiosirophycidae</taxon>
        <taxon>Stephanodiscales</taxon>
        <taxon>Stephanodiscaceae</taxon>
        <taxon>Cyclostephanos</taxon>
    </lineage>
</organism>
<dbReference type="InterPro" id="IPR003593">
    <property type="entry name" value="AAA+_ATPase"/>
</dbReference>
<dbReference type="PROSITE" id="PS50893">
    <property type="entry name" value="ABC_TRANSPORTER_2"/>
    <property type="match status" value="2"/>
</dbReference>
<gene>
    <name evidence="6" type="ORF">ACHAXA_001215</name>
</gene>
<feature type="domain" description="ABC transporter" evidence="5">
    <location>
        <begin position="662"/>
        <end position="882"/>
    </location>
</feature>